<evidence type="ECO:0000256" key="2">
    <source>
        <dbReference type="ARBA" id="ARBA00022771"/>
    </source>
</evidence>
<dbReference type="InterPro" id="IPR050869">
    <property type="entry name" value="H3K4_H4K5_MeTrfase"/>
</dbReference>
<comment type="caution">
    <text evidence="7">The sequence shown here is derived from an EMBL/GenBank/DDBJ whole genome shotgun (WGS) entry which is preliminary data.</text>
</comment>
<gene>
    <name evidence="7" type="ORF">JR316_005040</name>
</gene>
<dbReference type="PROSITE" id="PS01360">
    <property type="entry name" value="ZF_MYND_1"/>
    <property type="match status" value="1"/>
</dbReference>
<evidence type="ECO:0000256" key="3">
    <source>
        <dbReference type="ARBA" id="ARBA00022833"/>
    </source>
</evidence>
<dbReference type="PROSITE" id="PS50865">
    <property type="entry name" value="ZF_MYND_2"/>
    <property type="match status" value="1"/>
</dbReference>
<evidence type="ECO:0000256" key="4">
    <source>
        <dbReference type="PROSITE-ProRule" id="PRU00134"/>
    </source>
</evidence>
<dbReference type="PROSITE" id="PS50280">
    <property type="entry name" value="SET"/>
    <property type="match status" value="1"/>
</dbReference>
<dbReference type="GO" id="GO:0008270">
    <property type="term" value="F:zinc ion binding"/>
    <property type="evidence" value="ECO:0007669"/>
    <property type="project" value="UniProtKB-KW"/>
</dbReference>
<evidence type="ECO:0000259" key="5">
    <source>
        <dbReference type="PROSITE" id="PS50280"/>
    </source>
</evidence>
<organism evidence="7">
    <name type="scientific">Psilocybe cubensis</name>
    <name type="common">Psychedelic mushroom</name>
    <name type="synonym">Stropharia cubensis</name>
    <dbReference type="NCBI Taxonomy" id="181762"/>
    <lineage>
        <taxon>Eukaryota</taxon>
        <taxon>Fungi</taxon>
        <taxon>Dikarya</taxon>
        <taxon>Basidiomycota</taxon>
        <taxon>Agaricomycotina</taxon>
        <taxon>Agaricomycetes</taxon>
        <taxon>Agaricomycetidae</taxon>
        <taxon>Agaricales</taxon>
        <taxon>Agaricineae</taxon>
        <taxon>Strophariaceae</taxon>
        <taxon>Psilocybe</taxon>
    </lineage>
</organism>
<keyword evidence="3" id="KW-0862">Zinc</keyword>
<dbReference type="InterPro" id="IPR046341">
    <property type="entry name" value="SET_dom_sf"/>
</dbReference>
<dbReference type="Gene3D" id="1.10.220.160">
    <property type="match status" value="1"/>
</dbReference>
<name>A0A8H7XZH3_PSICU</name>
<evidence type="ECO:0000259" key="6">
    <source>
        <dbReference type="PROSITE" id="PS50865"/>
    </source>
</evidence>
<dbReference type="Pfam" id="PF01753">
    <property type="entry name" value="zf-MYND"/>
    <property type="match status" value="1"/>
</dbReference>
<dbReference type="EMBL" id="JAFIQS010000004">
    <property type="protein sequence ID" value="KAG5170651.1"/>
    <property type="molecule type" value="Genomic_DNA"/>
</dbReference>
<evidence type="ECO:0000256" key="1">
    <source>
        <dbReference type="ARBA" id="ARBA00022723"/>
    </source>
</evidence>
<keyword evidence="1" id="KW-0479">Metal-binding</keyword>
<keyword evidence="2 4" id="KW-0863">Zinc-finger</keyword>
<dbReference type="CDD" id="cd20071">
    <property type="entry name" value="SET_SMYD"/>
    <property type="match status" value="1"/>
</dbReference>
<dbReference type="PANTHER" id="PTHR12197:SF251">
    <property type="entry name" value="EG:BACR7C10.4 PROTEIN"/>
    <property type="match status" value="1"/>
</dbReference>
<dbReference type="PANTHER" id="PTHR12197">
    <property type="entry name" value="HISTONE-LYSINE N-METHYLTRANSFERASE SMYD"/>
    <property type="match status" value="1"/>
</dbReference>
<reference evidence="7" key="1">
    <citation type="submission" date="2021-02" db="EMBL/GenBank/DDBJ databases">
        <title>Psilocybe cubensis genome.</title>
        <authorList>
            <person name="Mckernan K.J."/>
            <person name="Crawford S."/>
            <person name="Trippe A."/>
            <person name="Kane L.T."/>
            <person name="Mclaughlin S."/>
        </authorList>
    </citation>
    <scope>NUCLEOTIDE SEQUENCE [LARGE SCALE GENOMIC DNA]</scope>
    <source>
        <strain evidence="7">MGC-MH-2018</strain>
    </source>
</reference>
<dbReference type="GO" id="GO:0005634">
    <property type="term" value="C:nucleus"/>
    <property type="evidence" value="ECO:0007669"/>
    <property type="project" value="TreeGrafter"/>
</dbReference>
<dbReference type="Gene3D" id="6.10.140.2220">
    <property type="match status" value="1"/>
</dbReference>
<dbReference type="Gene3D" id="2.170.270.10">
    <property type="entry name" value="SET domain"/>
    <property type="match status" value="1"/>
</dbReference>
<accession>A0A8H7XZH3</accession>
<dbReference type="Pfam" id="PF00856">
    <property type="entry name" value="SET"/>
    <property type="match status" value="1"/>
</dbReference>
<protein>
    <recommendedName>
        <fullName evidence="8">SET domain-containing protein</fullName>
    </recommendedName>
</protein>
<feature type="domain" description="SET" evidence="5">
    <location>
        <begin position="9"/>
        <end position="250"/>
    </location>
</feature>
<dbReference type="InterPro" id="IPR002893">
    <property type="entry name" value="Znf_MYND"/>
</dbReference>
<dbReference type="AlphaFoldDB" id="A0A8H7XZH3"/>
<feature type="domain" description="MYND-type" evidence="6">
    <location>
        <begin position="54"/>
        <end position="97"/>
    </location>
</feature>
<evidence type="ECO:0008006" key="8">
    <source>
        <dbReference type="Google" id="ProtNLM"/>
    </source>
</evidence>
<sequence>MSDLVWLPKNIELAPHSTARNKAIAKLDIKAGDSILSTPSFASILLESQKGRRCDNCFRLPPEGCPPLKRCAGCGSYWYCDAQCQTVQWKNHHKKICKTFNSHISSLSYQALVEHEKQDSILLSHAVARLSMLPTPYSIEQSTLATVFLSLLPCQDESMDTLSICPIKPPPSDQLVRRMHSRFGNNNFAIHSHLTSIGHGIFPVASRLFNHSCNPNAAAKYTLSPTRSIVMEIVALRNIVSGDEICLPYLDPALLQTREQILEISYGFKCNCSSCSFLGHIGPLGEIPTDSNELSTLENQLRSFVAFNPMSDTSLPAITMEELPPALHCFLRESYMTSLSEKFSNASHDGQFDVALESGATLLALYIVIYPTNYPQIGMHLLEMAKTAWNARMTCSEVNDTNYQALKMQVEVFLTLASQVLTVFGEEGDKIGPLQEIALLQNLLKDERAPYS</sequence>
<proteinExistence type="predicted"/>
<evidence type="ECO:0000313" key="7">
    <source>
        <dbReference type="EMBL" id="KAG5170651.1"/>
    </source>
</evidence>
<dbReference type="SUPFAM" id="SSF82199">
    <property type="entry name" value="SET domain"/>
    <property type="match status" value="1"/>
</dbReference>
<dbReference type="InterPro" id="IPR001214">
    <property type="entry name" value="SET_dom"/>
</dbReference>